<proteinExistence type="predicted"/>
<organism evidence="2 3">
    <name type="scientific">Hibiscus syriacus</name>
    <name type="common">Rose of Sharon</name>
    <dbReference type="NCBI Taxonomy" id="106335"/>
    <lineage>
        <taxon>Eukaryota</taxon>
        <taxon>Viridiplantae</taxon>
        <taxon>Streptophyta</taxon>
        <taxon>Embryophyta</taxon>
        <taxon>Tracheophyta</taxon>
        <taxon>Spermatophyta</taxon>
        <taxon>Magnoliopsida</taxon>
        <taxon>eudicotyledons</taxon>
        <taxon>Gunneridae</taxon>
        <taxon>Pentapetalae</taxon>
        <taxon>rosids</taxon>
        <taxon>malvids</taxon>
        <taxon>Malvales</taxon>
        <taxon>Malvaceae</taxon>
        <taxon>Malvoideae</taxon>
        <taxon>Hibiscus</taxon>
    </lineage>
</organism>
<sequence length="105" mass="11138">MSSQVNLGFGLISVGCASGSGIIFSVQFRFKSFSGRVQVGFRSTISRSNSGSSQHQFRLESVSDSHSVEDAANVGVEKWDMKQIKEAVVGGGGGWHGRGWLGSGR</sequence>
<dbReference type="AlphaFoldDB" id="A0A6A2X9C1"/>
<gene>
    <name evidence="2" type="ORF">F3Y22_tig00111881pilonHSYRG00087</name>
</gene>
<keyword evidence="3" id="KW-1185">Reference proteome</keyword>
<keyword evidence="1" id="KW-0812">Transmembrane</keyword>
<evidence type="ECO:0000313" key="2">
    <source>
        <dbReference type="EMBL" id="KAE8671872.1"/>
    </source>
</evidence>
<accession>A0A6A2X9C1</accession>
<evidence type="ECO:0000256" key="1">
    <source>
        <dbReference type="SAM" id="Phobius"/>
    </source>
</evidence>
<name>A0A6A2X9C1_HIBSY</name>
<protein>
    <submittedName>
        <fullName evidence="2">Uncharacterized protein</fullName>
    </submittedName>
</protein>
<evidence type="ECO:0000313" key="3">
    <source>
        <dbReference type="Proteomes" id="UP000436088"/>
    </source>
</evidence>
<dbReference type="InterPro" id="IPR011990">
    <property type="entry name" value="TPR-like_helical_dom_sf"/>
</dbReference>
<dbReference type="EMBL" id="VEPZ02001458">
    <property type="protein sequence ID" value="KAE8671872.1"/>
    <property type="molecule type" value="Genomic_DNA"/>
</dbReference>
<dbReference type="Gene3D" id="1.25.40.10">
    <property type="entry name" value="Tetratricopeptide repeat domain"/>
    <property type="match status" value="1"/>
</dbReference>
<dbReference type="Proteomes" id="UP000436088">
    <property type="component" value="Unassembled WGS sequence"/>
</dbReference>
<feature type="transmembrane region" description="Helical" evidence="1">
    <location>
        <begin position="6"/>
        <end position="26"/>
    </location>
</feature>
<comment type="caution">
    <text evidence="2">The sequence shown here is derived from an EMBL/GenBank/DDBJ whole genome shotgun (WGS) entry which is preliminary data.</text>
</comment>
<keyword evidence="1" id="KW-0472">Membrane</keyword>
<reference evidence="2" key="1">
    <citation type="submission" date="2019-09" db="EMBL/GenBank/DDBJ databases">
        <title>Draft genome information of white flower Hibiscus syriacus.</title>
        <authorList>
            <person name="Kim Y.-M."/>
        </authorList>
    </citation>
    <scope>NUCLEOTIDE SEQUENCE [LARGE SCALE GENOMIC DNA]</scope>
    <source>
        <strain evidence="2">YM2019G1</strain>
    </source>
</reference>
<keyword evidence="1" id="KW-1133">Transmembrane helix</keyword>